<accession>A0ABS8C2U1</accession>
<keyword evidence="2" id="KW-1185">Reference proteome</keyword>
<evidence type="ECO:0000313" key="1">
    <source>
        <dbReference type="EMBL" id="MCB5226498.1"/>
    </source>
</evidence>
<gene>
    <name evidence="1" type="ORF">JAO78_006685</name>
</gene>
<sequence>MSKSGALLSNMLMPNFNVKSANKEVAKIYNLWQPTDSTEENFRQLVILSQKLCHLTFNGQVDWHSNTWDIRAMTSTVSLRRMGEACNVLFTKRSGLKARQKQSKSAERPLSEPFLSLAKSLVVTAHTERPITHVAHMVFIRAIRYLEEVFELNGCTKIHQLNPGHFTEALKLAIAQGEHPSTLYVTGEKLSSIASRVQELNLTIMPLNWINPIPRSEKHGGSQQFSNTKQGRSRRAEMLPKTAALVFLSALWKHYDELEEKDKALICMAVVLMVCGFRMDEFVSLDINCIPSREEFERRTLELDPISGKLSRILKIRVMARKSYVWDSKIVPPSMNELIFQAYDRLVALSEDHRVVSRTLLEQGKWPLFMEFDDDDLLTSRQVMDIIGMSSTSNTISTLKRYGVEPTPGSKHKHTFFRVGDIHRAFSDAYRERIKPIADGFGMGSLKVNVWDLITLRFKDQYTPKEVLNVFAEPLTGTQIRDFFQGRDYKGRISGDDSRIKSVFERYDFPELADLEPDLQVRTHQFRHLLNTIMQESDQFSQEEIARNFLRSGVKDNAAYNHRTQSKGAAPAIEGIVSLVMAKKEDLPLETAAKLARSFPLLSPNELTRDLDSLGSSHVMDIGRCRHDYVQGPCGLHYACLHNCKHYRRTKGDATEIARLEARRSIALEQMKIALTDAEDGFTGANQWYNHHAELVAGCDAALAVEKDPQYTPGQIVQIFPSGRDSCEVK</sequence>
<proteinExistence type="predicted"/>
<protein>
    <recommendedName>
        <fullName evidence="3">Integrase</fullName>
    </recommendedName>
</protein>
<dbReference type="EMBL" id="JAEINI020000003">
    <property type="protein sequence ID" value="MCB5226498.1"/>
    <property type="molecule type" value="Genomic_DNA"/>
</dbReference>
<evidence type="ECO:0000313" key="2">
    <source>
        <dbReference type="Proteomes" id="UP000633814"/>
    </source>
</evidence>
<comment type="caution">
    <text evidence="1">The sequence shown here is derived from an EMBL/GenBank/DDBJ whole genome shotgun (WGS) entry which is preliminary data.</text>
</comment>
<name>A0ABS8C2U1_9ALTE</name>
<dbReference type="RefSeq" id="WP_226750589.1">
    <property type="nucleotide sequence ID" value="NZ_JAEINI020000003.1"/>
</dbReference>
<organism evidence="1 2">
    <name type="scientific">Alishewanella maricola</name>
    <dbReference type="NCBI Taxonomy" id="2795740"/>
    <lineage>
        <taxon>Bacteria</taxon>
        <taxon>Pseudomonadati</taxon>
        <taxon>Pseudomonadota</taxon>
        <taxon>Gammaproteobacteria</taxon>
        <taxon>Alteromonadales</taxon>
        <taxon>Alteromonadaceae</taxon>
        <taxon>Alishewanella</taxon>
    </lineage>
</organism>
<dbReference type="Proteomes" id="UP000633814">
    <property type="component" value="Unassembled WGS sequence"/>
</dbReference>
<reference evidence="1 2" key="1">
    <citation type="submission" date="2021-10" db="EMBL/GenBank/DDBJ databases">
        <title>Alishewanella koreense sp. nov. isolated from seawater of southwestern coast in South Korea and the proposal for the reclassification of Rheinheimera perlucida and Rheinheimera tuosuensis as Arsukibacterium perlucida and Arsukibacterium tuosuensis.</title>
        <authorList>
            <person name="Kim K.H."/>
            <person name="Ruan W."/>
            <person name="Kim K.R."/>
            <person name="Baek J.H."/>
            <person name="Jeon C.O."/>
        </authorList>
    </citation>
    <scope>NUCLEOTIDE SEQUENCE [LARGE SCALE GENOMIC DNA]</scope>
    <source>
        <strain evidence="1 2">16-MA</strain>
    </source>
</reference>
<evidence type="ECO:0008006" key="3">
    <source>
        <dbReference type="Google" id="ProtNLM"/>
    </source>
</evidence>